<dbReference type="Proteomes" id="UP000659223">
    <property type="component" value="Unassembled WGS sequence"/>
</dbReference>
<reference evidence="3" key="1">
    <citation type="journal article" date="2019" name="Int. J. Syst. Evol. Microbiol.">
        <title>The Global Catalogue of Microorganisms (GCM) 10K type strain sequencing project: providing services to taxonomists for standard genome sequencing and annotation.</title>
        <authorList>
            <consortium name="The Broad Institute Genomics Platform"/>
            <consortium name="The Broad Institute Genome Sequencing Center for Infectious Disease"/>
            <person name="Wu L."/>
            <person name="Ma J."/>
        </authorList>
    </citation>
    <scope>NUCLEOTIDE SEQUENCE [LARGE SCALE GENOMIC DNA]</scope>
    <source>
        <strain evidence="3">JCM 4586</strain>
    </source>
</reference>
<feature type="compositionally biased region" description="Low complexity" evidence="1">
    <location>
        <begin position="34"/>
        <end position="54"/>
    </location>
</feature>
<protein>
    <submittedName>
        <fullName evidence="2">Uncharacterized protein</fullName>
    </submittedName>
</protein>
<evidence type="ECO:0000313" key="2">
    <source>
        <dbReference type="EMBL" id="GGX62590.1"/>
    </source>
</evidence>
<sequence>MAIFGSSNGSVRYAYGPIVHDEGAPGERMRKRAAAPSVRRAAPRGARAHAPVVR</sequence>
<name>A0ABQ2Y4I5_9ACTN</name>
<dbReference type="EMBL" id="BMUT01000001">
    <property type="protein sequence ID" value="GGX62590.1"/>
    <property type="molecule type" value="Genomic_DNA"/>
</dbReference>
<gene>
    <name evidence="2" type="ORF">GCM10010324_04150</name>
</gene>
<evidence type="ECO:0000256" key="1">
    <source>
        <dbReference type="SAM" id="MobiDB-lite"/>
    </source>
</evidence>
<keyword evidence="3" id="KW-1185">Reference proteome</keyword>
<evidence type="ECO:0000313" key="3">
    <source>
        <dbReference type="Proteomes" id="UP000659223"/>
    </source>
</evidence>
<feature type="compositionally biased region" description="Basic and acidic residues" evidence="1">
    <location>
        <begin position="19"/>
        <end position="28"/>
    </location>
</feature>
<comment type="caution">
    <text evidence="2">The sequence shown here is derived from an EMBL/GenBank/DDBJ whole genome shotgun (WGS) entry which is preliminary data.</text>
</comment>
<proteinExistence type="predicted"/>
<accession>A0ABQ2Y4I5</accession>
<organism evidence="2 3">
    <name type="scientific">Streptomyces hiroshimensis</name>
    <dbReference type="NCBI Taxonomy" id="66424"/>
    <lineage>
        <taxon>Bacteria</taxon>
        <taxon>Bacillati</taxon>
        <taxon>Actinomycetota</taxon>
        <taxon>Actinomycetes</taxon>
        <taxon>Kitasatosporales</taxon>
        <taxon>Streptomycetaceae</taxon>
        <taxon>Streptomyces</taxon>
    </lineage>
</organism>
<feature type="region of interest" description="Disordered" evidence="1">
    <location>
        <begin position="17"/>
        <end position="54"/>
    </location>
</feature>